<feature type="domain" description="DNA-directed DNA polymerase X" evidence="9">
    <location>
        <begin position="62"/>
        <end position="235"/>
    </location>
</feature>
<keyword evidence="6" id="KW-0479">Metal-binding</keyword>
<comment type="cofactor">
    <cofactor evidence="1">
        <name>Mg(2+)</name>
        <dbReference type="ChEBI" id="CHEBI:18420"/>
    </cofactor>
</comment>
<dbReference type="GO" id="GO:0006303">
    <property type="term" value="P:double-strand break repair via nonhomologous end joining"/>
    <property type="evidence" value="ECO:0007669"/>
    <property type="project" value="TreeGrafter"/>
</dbReference>
<proteinExistence type="inferred from homology"/>
<accession>A0AAV7QT42</accession>
<dbReference type="InterPro" id="IPR001726">
    <property type="entry name" value="TdT/Mu"/>
</dbReference>
<dbReference type="EMBL" id="JANPWB010000010">
    <property type="protein sequence ID" value="KAJ1141530.1"/>
    <property type="molecule type" value="Genomic_DNA"/>
</dbReference>
<gene>
    <name evidence="10" type="ORF">NDU88_007860</name>
</gene>
<keyword evidence="4" id="KW-0808">Transferase</keyword>
<evidence type="ECO:0000256" key="1">
    <source>
        <dbReference type="ARBA" id="ARBA00001946"/>
    </source>
</evidence>
<evidence type="ECO:0000256" key="4">
    <source>
        <dbReference type="ARBA" id="ARBA00022679"/>
    </source>
</evidence>
<dbReference type="GO" id="GO:0003912">
    <property type="term" value="F:DNA nucleotidylexotransferase activity"/>
    <property type="evidence" value="ECO:0007669"/>
    <property type="project" value="TreeGrafter"/>
</dbReference>
<dbReference type="GO" id="GO:0003677">
    <property type="term" value="F:DNA binding"/>
    <property type="evidence" value="ECO:0007669"/>
    <property type="project" value="InterPro"/>
</dbReference>
<dbReference type="InterPro" id="IPR022312">
    <property type="entry name" value="DNA_pol_X"/>
</dbReference>
<dbReference type="PANTHER" id="PTHR11276">
    <property type="entry name" value="DNA POLYMERASE TYPE-X FAMILY MEMBER"/>
    <property type="match status" value="1"/>
</dbReference>
<evidence type="ECO:0000259" key="9">
    <source>
        <dbReference type="SMART" id="SM00483"/>
    </source>
</evidence>
<evidence type="ECO:0000256" key="2">
    <source>
        <dbReference type="ARBA" id="ARBA00004123"/>
    </source>
</evidence>
<evidence type="ECO:0000256" key="5">
    <source>
        <dbReference type="ARBA" id="ARBA00022695"/>
    </source>
</evidence>
<dbReference type="Gene3D" id="1.10.150.20">
    <property type="entry name" value="5' to 3' exonuclease, C-terminal subdomain"/>
    <property type="match status" value="1"/>
</dbReference>
<dbReference type="InterPro" id="IPR002054">
    <property type="entry name" value="DNA-dir_DNA_pol_X"/>
</dbReference>
<dbReference type="GO" id="GO:0046872">
    <property type="term" value="F:metal ion binding"/>
    <property type="evidence" value="ECO:0007669"/>
    <property type="project" value="UniProtKB-KW"/>
</dbReference>
<sequence length="235" mass="26282">MARFLAVRLQLVHYGKSFVEERCLFEVDHKQDNLFSKSDSLQPPPFALVSQYACQRRTTIENHNKAFTDAFEILAENYEFRENKGSCLAFRRAASVLKSLPFTVATLGDVDGLPGFGDQIKGIVEEILEDGESSKVKEVLNDGWHKSIKLFTSVFGVGLKTAVKWHKLGIQTLKEIKEDKNLRLTNMQTAGLQHYEDLIGGVSNAEADEITLLVKEAVCTFLPDAVVTLTGGFRR</sequence>
<dbReference type="InterPro" id="IPR010996">
    <property type="entry name" value="HHH_MUS81"/>
</dbReference>
<dbReference type="GO" id="GO:0005634">
    <property type="term" value="C:nucleus"/>
    <property type="evidence" value="ECO:0007669"/>
    <property type="project" value="UniProtKB-SubCell"/>
</dbReference>
<dbReference type="SUPFAM" id="SSF81585">
    <property type="entry name" value="PsbU/PolX domain-like"/>
    <property type="match status" value="1"/>
</dbReference>
<dbReference type="PANTHER" id="PTHR11276:SF21">
    <property type="entry name" value="DNA NUCLEOTIDYLEXOTRANSFERASE"/>
    <property type="match status" value="1"/>
</dbReference>
<evidence type="ECO:0000256" key="3">
    <source>
        <dbReference type="ARBA" id="ARBA00008323"/>
    </source>
</evidence>
<dbReference type="InterPro" id="IPR027421">
    <property type="entry name" value="DNA_pol_lamdba_lyase_dom_sf"/>
</dbReference>
<keyword evidence="8" id="KW-0539">Nucleus</keyword>
<reference evidence="10" key="1">
    <citation type="journal article" date="2022" name="bioRxiv">
        <title>Sequencing and chromosome-scale assembly of the giantPleurodeles waltlgenome.</title>
        <authorList>
            <person name="Brown T."/>
            <person name="Elewa A."/>
            <person name="Iarovenko S."/>
            <person name="Subramanian E."/>
            <person name="Araus A.J."/>
            <person name="Petzold A."/>
            <person name="Susuki M."/>
            <person name="Suzuki K.-i.T."/>
            <person name="Hayashi T."/>
            <person name="Toyoda A."/>
            <person name="Oliveira C."/>
            <person name="Osipova E."/>
            <person name="Leigh N.D."/>
            <person name="Simon A."/>
            <person name="Yun M.H."/>
        </authorList>
    </citation>
    <scope>NUCLEOTIDE SEQUENCE</scope>
    <source>
        <strain evidence="10">20211129_DDA</strain>
        <tissue evidence="10">Liver</tissue>
    </source>
</reference>
<evidence type="ECO:0000256" key="6">
    <source>
        <dbReference type="ARBA" id="ARBA00022723"/>
    </source>
</evidence>
<dbReference type="SUPFAM" id="SSF47802">
    <property type="entry name" value="DNA polymerase beta, N-terminal domain-like"/>
    <property type="match status" value="1"/>
</dbReference>
<comment type="subcellular location">
    <subcellularLocation>
        <location evidence="2">Nucleus</location>
    </subcellularLocation>
</comment>
<dbReference type="PRINTS" id="PR00869">
    <property type="entry name" value="DNAPOLX"/>
</dbReference>
<comment type="caution">
    <text evidence="10">The sequence shown here is derived from an EMBL/GenBank/DDBJ whole genome shotgun (WGS) entry which is preliminary data.</text>
</comment>
<protein>
    <recommendedName>
        <fullName evidence="9">DNA-directed DNA polymerase X domain-containing protein</fullName>
    </recommendedName>
</protein>
<dbReference type="Proteomes" id="UP001066276">
    <property type="component" value="Chromosome 6"/>
</dbReference>
<keyword evidence="7" id="KW-0460">Magnesium</keyword>
<evidence type="ECO:0000313" key="10">
    <source>
        <dbReference type="EMBL" id="KAJ1141530.1"/>
    </source>
</evidence>
<name>A0AAV7QT42_PLEWA</name>
<dbReference type="Pfam" id="PF10391">
    <property type="entry name" value="DNA_pol_lambd_f"/>
    <property type="match status" value="1"/>
</dbReference>
<evidence type="ECO:0000256" key="8">
    <source>
        <dbReference type="ARBA" id="ARBA00023242"/>
    </source>
</evidence>
<dbReference type="PRINTS" id="PR00871">
    <property type="entry name" value="DNAPOLXTDT"/>
</dbReference>
<dbReference type="Gene3D" id="1.10.150.110">
    <property type="entry name" value="DNA polymerase beta, N-terminal domain-like"/>
    <property type="match status" value="1"/>
</dbReference>
<evidence type="ECO:0000256" key="7">
    <source>
        <dbReference type="ARBA" id="ARBA00022842"/>
    </source>
</evidence>
<keyword evidence="11" id="KW-1185">Reference proteome</keyword>
<dbReference type="FunFam" id="1.10.150.20:FF:000010">
    <property type="entry name" value="DNA polymerase lambda"/>
    <property type="match status" value="1"/>
</dbReference>
<organism evidence="10 11">
    <name type="scientific">Pleurodeles waltl</name>
    <name type="common">Iberian ribbed newt</name>
    <dbReference type="NCBI Taxonomy" id="8319"/>
    <lineage>
        <taxon>Eukaryota</taxon>
        <taxon>Metazoa</taxon>
        <taxon>Chordata</taxon>
        <taxon>Craniata</taxon>
        <taxon>Vertebrata</taxon>
        <taxon>Euteleostomi</taxon>
        <taxon>Amphibia</taxon>
        <taxon>Batrachia</taxon>
        <taxon>Caudata</taxon>
        <taxon>Salamandroidea</taxon>
        <taxon>Salamandridae</taxon>
        <taxon>Pleurodelinae</taxon>
        <taxon>Pleurodeles</taxon>
    </lineage>
</organism>
<dbReference type="InterPro" id="IPR018944">
    <property type="entry name" value="DNA_pol_lambd_fingers_domain"/>
</dbReference>
<dbReference type="SMART" id="SM00483">
    <property type="entry name" value="POLXc"/>
    <property type="match status" value="1"/>
</dbReference>
<keyword evidence="5" id="KW-0548">Nucleotidyltransferase</keyword>
<dbReference type="GO" id="GO:0003887">
    <property type="term" value="F:DNA-directed DNA polymerase activity"/>
    <property type="evidence" value="ECO:0007669"/>
    <property type="project" value="InterPro"/>
</dbReference>
<dbReference type="AlphaFoldDB" id="A0AAV7QT42"/>
<comment type="similarity">
    <text evidence="3">Belongs to the DNA polymerase type-X family.</text>
</comment>
<evidence type="ECO:0000313" key="11">
    <source>
        <dbReference type="Proteomes" id="UP001066276"/>
    </source>
</evidence>
<dbReference type="Pfam" id="PF14716">
    <property type="entry name" value="HHH_8"/>
    <property type="match status" value="1"/>
</dbReference>
<dbReference type="FunFam" id="1.10.150.110:FF:000003">
    <property type="entry name" value="DNA polymerase mu"/>
    <property type="match status" value="1"/>
</dbReference>